<dbReference type="PANTHER" id="PTHR36571:SF1">
    <property type="entry name" value="PROTEIN YGIW"/>
    <property type="match status" value="1"/>
</dbReference>
<evidence type="ECO:0000313" key="4">
    <source>
        <dbReference type="Proteomes" id="UP001251085"/>
    </source>
</evidence>
<protein>
    <submittedName>
        <fullName evidence="3">NirD/YgiW/YdeI family stress tolerance protein</fullName>
    </submittedName>
</protein>
<dbReference type="RefSeq" id="WP_311760435.1">
    <property type="nucleotide sequence ID" value="NZ_JAVRQI010000012.1"/>
</dbReference>
<feature type="signal peptide" evidence="2">
    <location>
        <begin position="1"/>
        <end position="20"/>
    </location>
</feature>
<sequence>MKNILLATAIIFASGAAAFAQYSGPSDLKQGQDGTYAATTVKEILADPKDDVGVQLEGKLIRQIEKEAYTFSDGTGEIRVEIDQDDFPIGDIDENTVLRIQGEVDTHLRKEADIDVDHVTIMK</sequence>
<comment type="caution">
    <text evidence="3">The sequence shown here is derived from an EMBL/GenBank/DDBJ whole genome shotgun (WGS) entry which is preliminary data.</text>
</comment>
<dbReference type="PANTHER" id="PTHR36571">
    <property type="entry name" value="PROTEIN YGIW"/>
    <property type="match status" value="1"/>
</dbReference>
<proteinExistence type="predicted"/>
<dbReference type="Gene3D" id="2.40.50.200">
    <property type="entry name" value="Bacterial OB-fold"/>
    <property type="match status" value="1"/>
</dbReference>
<reference evidence="4" key="1">
    <citation type="submission" date="2023-07" db="EMBL/GenBank/DDBJ databases">
        <title>Characterization of two Paracoccaceae strains isolated from Phycosphere and proposal of Xinfangfangia lacusdiani sp. nov.</title>
        <authorList>
            <person name="Deng Y."/>
            <person name="Zhang Y.Q."/>
        </authorList>
    </citation>
    <scope>NUCLEOTIDE SEQUENCE [LARGE SCALE GENOMIC DNA]</scope>
    <source>
        <strain evidence="4">CPCC 101403</strain>
    </source>
</reference>
<evidence type="ECO:0000256" key="1">
    <source>
        <dbReference type="ARBA" id="ARBA00022729"/>
    </source>
</evidence>
<feature type="chain" id="PRO_5047101189" evidence="2">
    <location>
        <begin position="21"/>
        <end position="123"/>
    </location>
</feature>
<dbReference type="SUPFAM" id="SSF101756">
    <property type="entry name" value="Hypothetical protein YgiW"/>
    <property type="match status" value="1"/>
</dbReference>
<keyword evidence="1 2" id="KW-0732">Signal</keyword>
<gene>
    <name evidence="3" type="ORF">RM190_15830</name>
</gene>
<dbReference type="NCBIfam" id="NF033674">
    <property type="entry name" value="stress_OB_fold"/>
    <property type="match status" value="1"/>
</dbReference>
<dbReference type="EMBL" id="JAVRQI010000012">
    <property type="protein sequence ID" value="MDT1063345.1"/>
    <property type="molecule type" value="Genomic_DNA"/>
</dbReference>
<accession>A0ABU3EGK7</accession>
<dbReference type="InterPro" id="IPR005220">
    <property type="entry name" value="CarO-like"/>
</dbReference>
<keyword evidence="4" id="KW-1185">Reference proteome</keyword>
<organism evidence="3 4">
    <name type="scientific">Paracoccus broussonetiae</name>
    <dbReference type="NCBI Taxonomy" id="3075834"/>
    <lineage>
        <taxon>Bacteria</taxon>
        <taxon>Pseudomonadati</taxon>
        <taxon>Pseudomonadota</taxon>
        <taxon>Alphaproteobacteria</taxon>
        <taxon>Rhodobacterales</taxon>
        <taxon>Paracoccaceae</taxon>
        <taxon>Paracoccus</taxon>
    </lineage>
</organism>
<dbReference type="InterPro" id="IPR036700">
    <property type="entry name" value="BOBF_sf"/>
</dbReference>
<dbReference type="Proteomes" id="UP001251085">
    <property type="component" value="Unassembled WGS sequence"/>
</dbReference>
<evidence type="ECO:0000313" key="3">
    <source>
        <dbReference type="EMBL" id="MDT1063345.1"/>
    </source>
</evidence>
<evidence type="ECO:0000256" key="2">
    <source>
        <dbReference type="SAM" id="SignalP"/>
    </source>
</evidence>
<name>A0ABU3EGK7_9RHOB</name>
<dbReference type="Pfam" id="PF04076">
    <property type="entry name" value="BOF"/>
    <property type="match status" value="1"/>
</dbReference>